<proteinExistence type="predicted"/>
<accession>A0A5D3Y667</accession>
<evidence type="ECO:0000313" key="2">
    <source>
        <dbReference type="Proteomes" id="UP000324176"/>
    </source>
</evidence>
<comment type="caution">
    <text evidence="1">The sequence shown here is derived from an EMBL/GenBank/DDBJ whole genome shotgun (WGS) entry which is preliminary data.</text>
</comment>
<dbReference type="Pfam" id="PF03013">
    <property type="entry name" value="Pyr_excise"/>
    <property type="match status" value="1"/>
</dbReference>
<dbReference type="RefSeq" id="WP_052752351.1">
    <property type="nucleotide sequence ID" value="NZ_CP011451.1"/>
</dbReference>
<protein>
    <submittedName>
        <fullName evidence="1">Uncharacterized protein</fullName>
    </submittedName>
</protein>
<dbReference type="Proteomes" id="UP000324176">
    <property type="component" value="Unassembled WGS sequence"/>
</dbReference>
<dbReference type="AlphaFoldDB" id="A0A5D3Y667"/>
<sequence>MYAALVNLSKYFYAKGLLVFWREGLQAQNALLGKTKGYENQPQLMQFKITHNSSAAIACYLKKTPKRLIEEIIISKN</sequence>
<gene>
    <name evidence="1" type="ORF">BCL69_11473</name>
</gene>
<evidence type="ECO:0000313" key="1">
    <source>
        <dbReference type="EMBL" id="TYP69481.1"/>
    </source>
</evidence>
<name>A0A5D3Y667_9PROT</name>
<dbReference type="InterPro" id="IPR004260">
    <property type="entry name" value="Pyr-dimer_DNA_glycosylase"/>
</dbReference>
<organism evidence="1 2">
    <name type="scientific">Nitrosomonas communis</name>
    <dbReference type="NCBI Taxonomy" id="44574"/>
    <lineage>
        <taxon>Bacteria</taxon>
        <taxon>Pseudomonadati</taxon>
        <taxon>Pseudomonadota</taxon>
        <taxon>Betaproteobacteria</taxon>
        <taxon>Nitrosomonadales</taxon>
        <taxon>Nitrosomonadaceae</taxon>
        <taxon>Nitrosomonas</taxon>
    </lineage>
</organism>
<reference evidence="1 2" key="1">
    <citation type="submission" date="2019-07" db="EMBL/GenBank/DDBJ databases">
        <title>Active sludge and wastewater microbial communities from Klosterneuburg, Austria.</title>
        <authorList>
            <person name="Wagner M."/>
        </authorList>
    </citation>
    <scope>NUCLEOTIDE SEQUENCE [LARGE SCALE GENOMIC DNA]</scope>
    <source>
        <strain evidence="1 2">Nm2</strain>
    </source>
</reference>
<dbReference type="EMBL" id="VNHT01000147">
    <property type="protein sequence ID" value="TYP69481.1"/>
    <property type="molecule type" value="Genomic_DNA"/>
</dbReference>